<evidence type="ECO:0000313" key="1">
    <source>
        <dbReference type="EMBL" id="EHK54131.1"/>
    </source>
</evidence>
<dbReference type="Pfam" id="PF13692">
    <property type="entry name" value="Glyco_trans_1_4"/>
    <property type="match status" value="1"/>
</dbReference>
<reference evidence="1 2" key="1">
    <citation type="journal article" date="2012" name="J. Bacteriol.">
        <title>Draft Genome Sequence of Mesorhizobium alhagi CCNWXJ12-2T, a Novel Salt-Resistant Species Isolated from the Desert of Northwestern China.</title>
        <authorList>
            <person name="Zhou M."/>
            <person name="Chen W."/>
            <person name="Chen H."/>
            <person name="Wei G."/>
        </authorList>
    </citation>
    <scope>NUCLEOTIDE SEQUENCE [LARGE SCALE GENOMIC DNA]</scope>
    <source>
        <strain evidence="1 2">CCNWXJ12-2</strain>
    </source>
</reference>
<dbReference type="GO" id="GO:0016740">
    <property type="term" value="F:transferase activity"/>
    <property type="evidence" value="ECO:0007669"/>
    <property type="project" value="UniProtKB-KW"/>
</dbReference>
<protein>
    <submittedName>
        <fullName evidence="1">Glycosyl transferase, group 1</fullName>
    </submittedName>
</protein>
<keyword evidence="1" id="KW-0808">Transferase</keyword>
<organism evidence="1 2">
    <name type="scientific">Mesorhizobium alhagi CCNWXJ12-2</name>
    <dbReference type="NCBI Taxonomy" id="1107882"/>
    <lineage>
        <taxon>Bacteria</taxon>
        <taxon>Pseudomonadati</taxon>
        <taxon>Pseudomonadota</taxon>
        <taxon>Alphaproteobacteria</taxon>
        <taxon>Hyphomicrobiales</taxon>
        <taxon>Phyllobacteriaceae</taxon>
        <taxon>Allomesorhizobium</taxon>
    </lineage>
</organism>
<proteinExistence type="predicted"/>
<sequence length="122" mass="13515">MLGWIDKNQVAALLSRSVVGLLPYIANAPQGLPNKIFEYMAYGVFQISTLSGEAKDLLEQTRTGLSIPSASSADFARAIEATVDDTNTLQERDQRAAVFDARFDAQRIYRQFVHHIISVGQK</sequence>
<dbReference type="PATRIC" id="fig|1107882.3.peg.5183"/>
<gene>
    <name evidence="1" type="ORF">MAXJ12_26718</name>
</gene>
<dbReference type="EMBL" id="AHAM01000226">
    <property type="protein sequence ID" value="EHK54131.1"/>
    <property type="molecule type" value="Genomic_DNA"/>
</dbReference>
<dbReference type="SUPFAM" id="SSF53756">
    <property type="entry name" value="UDP-Glycosyltransferase/glycogen phosphorylase"/>
    <property type="match status" value="1"/>
</dbReference>
<accession>H0HYQ9</accession>
<evidence type="ECO:0000313" key="2">
    <source>
        <dbReference type="Proteomes" id="UP000003250"/>
    </source>
</evidence>
<dbReference type="AlphaFoldDB" id="H0HYQ9"/>
<dbReference type="Proteomes" id="UP000003250">
    <property type="component" value="Unassembled WGS sequence"/>
</dbReference>
<dbReference type="Gene3D" id="3.40.50.2000">
    <property type="entry name" value="Glycogen Phosphorylase B"/>
    <property type="match status" value="1"/>
</dbReference>
<keyword evidence="2" id="KW-1185">Reference proteome</keyword>
<name>H0HYQ9_9HYPH</name>